<dbReference type="Gene3D" id="3.40.50.300">
    <property type="entry name" value="P-loop containing nucleotide triphosphate hydrolases"/>
    <property type="match status" value="1"/>
</dbReference>
<feature type="domain" description="ATPase" evidence="1">
    <location>
        <begin position="46"/>
        <end position="269"/>
    </location>
</feature>
<dbReference type="HOGENOM" id="CLU_697174_0_0_1"/>
<dbReference type="EMBL" id="GL377566">
    <property type="protein sequence ID" value="EFJ37420.1"/>
    <property type="molecule type" value="Genomic_DNA"/>
</dbReference>
<keyword evidence="3" id="KW-1185">Reference proteome</keyword>
<gene>
    <name evidence="2" type="ORF">SELMODRAFT_437966</name>
</gene>
<dbReference type="Proteomes" id="UP000001514">
    <property type="component" value="Unassembled WGS sequence"/>
</dbReference>
<dbReference type="InterPro" id="IPR027417">
    <property type="entry name" value="P-loop_NTPase"/>
</dbReference>
<dbReference type="AlphaFoldDB" id="D8QSE7"/>
<dbReference type="Gramene" id="EFJ37420">
    <property type="protein sequence ID" value="EFJ37420"/>
    <property type="gene ID" value="SELMODRAFT_437966"/>
</dbReference>
<dbReference type="STRING" id="88036.D8QSE7"/>
<accession>D8QSE7</accession>
<sequence>MASKMLRRFSSSVANFNQGRTVFTRENELAALNGRLVAAVDDSVSGGNLVVVSGPKDSGKSALLREFRRRQGEGEYPGVSSFADMRGSISPRGVAGMFKSSFLPSIRASQVESWSVLKDQMDKADDMDTVLAAIMSYGVSCNSLVLKGGGDYAKVYPTIVLDEANLLCTWTTDPATEKELDQLLAFFVMVTKQEHIMNVVLASSENFFGTWLAGYIGSLRADTLHVGDLREAEARQFFETLLPTGSDGVSDELWKDIYSHMGGRMGLLARAARSIESWDAVKASLLSSCCLQVRVACFPEALPANKPSKPCWTKDDWKAVVSTLVKHKDGITPYMALCNKLSVGKVNSLIEYDLLQYRTLAAWGNDIEGIPEKDWPLVMPSTSLHFRAMQRLAKTL</sequence>
<dbReference type="GO" id="GO:0005524">
    <property type="term" value="F:ATP binding"/>
    <property type="evidence" value="ECO:0007669"/>
    <property type="project" value="InterPro"/>
</dbReference>
<proteinExistence type="predicted"/>
<dbReference type="InterPro" id="IPR011579">
    <property type="entry name" value="ATPase_dom"/>
</dbReference>
<protein>
    <recommendedName>
        <fullName evidence="1">ATPase domain-containing protein</fullName>
    </recommendedName>
</protein>
<dbReference type="PANTHER" id="PTHR37096:SF1">
    <property type="entry name" value="AAA+ ATPASE DOMAIN-CONTAINING PROTEIN"/>
    <property type="match status" value="1"/>
</dbReference>
<dbReference type="KEGG" id="smo:SELMODRAFT_437966"/>
<evidence type="ECO:0000313" key="2">
    <source>
        <dbReference type="EMBL" id="EFJ37420.1"/>
    </source>
</evidence>
<reference evidence="2 3" key="1">
    <citation type="journal article" date="2011" name="Science">
        <title>The Selaginella genome identifies genetic changes associated with the evolution of vascular plants.</title>
        <authorList>
            <person name="Banks J.A."/>
            <person name="Nishiyama T."/>
            <person name="Hasebe M."/>
            <person name="Bowman J.L."/>
            <person name="Gribskov M."/>
            <person name="dePamphilis C."/>
            <person name="Albert V.A."/>
            <person name="Aono N."/>
            <person name="Aoyama T."/>
            <person name="Ambrose B.A."/>
            <person name="Ashton N.W."/>
            <person name="Axtell M.J."/>
            <person name="Barker E."/>
            <person name="Barker M.S."/>
            <person name="Bennetzen J.L."/>
            <person name="Bonawitz N.D."/>
            <person name="Chapple C."/>
            <person name="Cheng C."/>
            <person name="Correa L.G."/>
            <person name="Dacre M."/>
            <person name="DeBarry J."/>
            <person name="Dreyer I."/>
            <person name="Elias M."/>
            <person name="Engstrom E.M."/>
            <person name="Estelle M."/>
            <person name="Feng L."/>
            <person name="Finet C."/>
            <person name="Floyd S.K."/>
            <person name="Frommer W.B."/>
            <person name="Fujita T."/>
            <person name="Gramzow L."/>
            <person name="Gutensohn M."/>
            <person name="Harholt J."/>
            <person name="Hattori M."/>
            <person name="Heyl A."/>
            <person name="Hirai T."/>
            <person name="Hiwatashi Y."/>
            <person name="Ishikawa M."/>
            <person name="Iwata M."/>
            <person name="Karol K.G."/>
            <person name="Koehler B."/>
            <person name="Kolukisaoglu U."/>
            <person name="Kubo M."/>
            <person name="Kurata T."/>
            <person name="Lalonde S."/>
            <person name="Li K."/>
            <person name="Li Y."/>
            <person name="Litt A."/>
            <person name="Lyons E."/>
            <person name="Manning G."/>
            <person name="Maruyama T."/>
            <person name="Michael T.P."/>
            <person name="Mikami K."/>
            <person name="Miyazaki S."/>
            <person name="Morinaga S."/>
            <person name="Murata T."/>
            <person name="Mueller-Roeber B."/>
            <person name="Nelson D.R."/>
            <person name="Obara M."/>
            <person name="Oguri Y."/>
            <person name="Olmstead R.G."/>
            <person name="Onodera N."/>
            <person name="Petersen B.L."/>
            <person name="Pils B."/>
            <person name="Prigge M."/>
            <person name="Rensing S.A."/>
            <person name="Riano-Pachon D.M."/>
            <person name="Roberts A.W."/>
            <person name="Sato Y."/>
            <person name="Scheller H.V."/>
            <person name="Schulz B."/>
            <person name="Schulz C."/>
            <person name="Shakirov E.V."/>
            <person name="Shibagaki N."/>
            <person name="Shinohara N."/>
            <person name="Shippen D.E."/>
            <person name="Soerensen I."/>
            <person name="Sotooka R."/>
            <person name="Sugimoto N."/>
            <person name="Sugita M."/>
            <person name="Sumikawa N."/>
            <person name="Tanurdzic M."/>
            <person name="Theissen G."/>
            <person name="Ulvskov P."/>
            <person name="Wakazuki S."/>
            <person name="Weng J.K."/>
            <person name="Willats W.W."/>
            <person name="Wipf D."/>
            <person name="Wolf P.G."/>
            <person name="Yang L."/>
            <person name="Zimmer A.D."/>
            <person name="Zhu Q."/>
            <person name="Mitros T."/>
            <person name="Hellsten U."/>
            <person name="Loque D."/>
            <person name="Otillar R."/>
            <person name="Salamov A."/>
            <person name="Schmutz J."/>
            <person name="Shapiro H."/>
            <person name="Lindquist E."/>
            <person name="Lucas S."/>
            <person name="Rokhsar D."/>
            <person name="Grigoriev I.V."/>
        </authorList>
    </citation>
    <scope>NUCLEOTIDE SEQUENCE [LARGE SCALE GENOMIC DNA]</scope>
</reference>
<dbReference type="InterPro" id="IPR051667">
    <property type="entry name" value="Archaeal_ATPase_domain"/>
</dbReference>
<organism evidence="3">
    <name type="scientific">Selaginella moellendorffii</name>
    <name type="common">Spikemoss</name>
    <dbReference type="NCBI Taxonomy" id="88036"/>
    <lineage>
        <taxon>Eukaryota</taxon>
        <taxon>Viridiplantae</taxon>
        <taxon>Streptophyta</taxon>
        <taxon>Embryophyta</taxon>
        <taxon>Tracheophyta</taxon>
        <taxon>Lycopodiopsida</taxon>
        <taxon>Selaginellales</taxon>
        <taxon>Selaginellaceae</taxon>
        <taxon>Selaginella</taxon>
    </lineage>
</organism>
<evidence type="ECO:0000313" key="3">
    <source>
        <dbReference type="Proteomes" id="UP000001514"/>
    </source>
</evidence>
<evidence type="ECO:0000259" key="1">
    <source>
        <dbReference type="Pfam" id="PF01637"/>
    </source>
</evidence>
<dbReference type="Pfam" id="PF01637">
    <property type="entry name" value="ATPase_2"/>
    <property type="match status" value="1"/>
</dbReference>
<dbReference type="InParanoid" id="D8QSE7"/>
<dbReference type="SUPFAM" id="SSF52540">
    <property type="entry name" value="P-loop containing nucleoside triphosphate hydrolases"/>
    <property type="match status" value="1"/>
</dbReference>
<dbReference type="PANTHER" id="PTHR37096">
    <property type="entry name" value="YALI0E33429P"/>
    <property type="match status" value="1"/>
</dbReference>
<name>D8QSE7_SELML</name>